<name>A0ACC2VLC3_9TREE</name>
<protein>
    <submittedName>
        <fullName evidence="1">Uncharacterized protein</fullName>
    </submittedName>
</protein>
<dbReference type="Proteomes" id="UP001241377">
    <property type="component" value="Unassembled WGS sequence"/>
</dbReference>
<evidence type="ECO:0000313" key="2">
    <source>
        <dbReference type="Proteomes" id="UP001241377"/>
    </source>
</evidence>
<sequence>MSKTRRGISYVLGESNDDENHILPINSIQYSSFSDKFYTGGRDGTVKEWSTNESHEPKEDSPQFFFSDTFKDGPGHDSELDQDLSERILKLETSISANPLSYNSQVHHNFKITHSHNIHFDWINDLILINQDRKLVSCSSDLSLKLLHLDRLNEVTKFANIHTDYVKKLAYMRGSNMLLSGGYDGKIALWDMNSLAPVLQISTVQSSASMPSSIYSLASSSANTFCSGGPSSIVNFYDTRIPNHMVRRLLGHQDNVRCLLMNDNQILSGSSDSSIKLWDLRMFKVYKNFDIHDESVWAMSTAESSSPGSYNSTESSNFNVFYSADRSGTVLKTDLSYLSQNLSENVLPDQQTFTTNENAAVDEKVGLTAIVAKIDSPILALCVETVKQNGERSNSSLLVSTNGSLARYYVPETEQLAKYQYVRTCVDLIYNRHDDTAEELVADDQNDLNSDFYDLVSHLSVETNNLDIQSSRSVANPRSVNNEAATTKLESPDIREYNTMFVDQSGGPCTDFINTYNEGLFKENSVVNSSVDTTPVEIPLNPVPAERLTNIPFNKKPFVEYQITPKSIVAKRLFNNKRQMIVLYLNGDIKIWDLLVCQPIKTFPYEKAGTSGMSKEVYEQRQQDMDDIFEDHDSMDTLNNWCEVEIKSGKLLVTLKEGSFHQTEIYYDELIQAYPYLAYKHHDNDKYDDDPNLKVSNDDRFQVSRIILNSLFYSYALYEWGFDQKLREELRNLRRASLTLTEEPSQANGSSTSKRIKMFRKISSKTSVNRLTIPESASGTTSSSNSIDENIDADPEVAKFIGINEETGDKNDILKNLYNYDTSIMKLLQLNKKKYTEKYQTQGKQKQLADSILKIYSNDPKHLSNTYKSDASESYKPRINPKRLPPNLLIIIFEYSPDLGNLRDVLSFHFEDLQRLNYEQDNEKQQAFIHDLRTQLPRWIGHPILYDKFPAVNSSKVSFQLLEMDYNKFESRTAEMKDHREPSEWLALECRGKELPVGMTLQTIKAKTHLHHGSAPSAPAHWCFAKFSNLQNITIMEEADRYVSRLWRSFKTVKEMVRDRGYYITQEEIDMSLDEFRSKICDSMGLPQRKMMCFQANPTAEALEKFPDMGSLWVEFCDEASVGIKTMRNFCIHISEKNFSTGIFIYQNSITPSANKLVPTVAPASIETFQESDLIVNITHHDLVPKHIKLSIGEKKELLARYRLKESQLPRIQREDPVARYLGLKRGEVVKIIRRSETSGRYASYRICL</sequence>
<evidence type="ECO:0000313" key="1">
    <source>
        <dbReference type="EMBL" id="KAJ9100210.1"/>
    </source>
</evidence>
<dbReference type="EMBL" id="JASBWR010000065">
    <property type="protein sequence ID" value="KAJ9100210.1"/>
    <property type="molecule type" value="Genomic_DNA"/>
</dbReference>
<comment type="caution">
    <text evidence="1">The sequence shown here is derived from an EMBL/GenBank/DDBJ whole genome shotgun (WGS) entry which is preliminary data.</text>
</comment>
<proteinExistence type="predicted"/>
<reference evidence="1" key="1">
    <citation type="submission" date="2023-04" db="EMBL/GenBank/DDBJ databases">
        <title>Draft Genome sequencing of Naganishia species isolated from polar environments using Oxford Nanopore Technology.</title>
        <authorList>
            <person name="Leo P."/>
            <person name="Venkateswaran K."/>
        </authorList>
    </citation>
    <scope>NUCLEOTIDE SEQUENCE</scope>
    <source>
        <strain evidence="1">MNA-CCFEE 5261</strain>
    </source>
</reference>
<keyword evidence="2" id="KW-1185">Reference proteome</keyword>
<accession>A0ACC2VLC3</accession>
<organism evidence="1 2">
    <name type="scientific">Naganishia cerealis</name>
    <dbReference type="NCBI Taxonomy" id="610337"/>
    <lineage>
        <taxon>Eukaryota</taxon>
        <taxon>Fungi</taxon>
        <taxon>Dikarya</taxon>
        <taxon>Basidiomycota</taxon>
        <taxon>Agaricomycotina</taxon>
        <taxon>Tremellomycetes</taxon>
        <taxon>Filobasidiales</taxon>
        <taxon>Filobasidiaceae</taxon>
        <taxon>Naganishia</taxon>
    </lineage>
</organism>
<gene>
    <name evidence="1" type="ORF">QFC19_005743</name>
</gene>